<dbReference type="NCBIfam" id="TIGR02122">
    <property type="entry name" value="TRAP_TAXI"/>
    <property type="match status" value="1"/>
</dbReference>
<dbReference type="PANTHER" id="PTHR42941:SF1">
    <property type="entry name" value="SLL1037 PROTEIN"/>
    <property type="match status" value="1"/>
</dbReference>
<organism evidence="2 3">
    <name type="scientific">Sedimentitalea arenosa</name>
    <dbReference type="NCBI Taxonomy" id="2798803"/>
    <lineage>
        <taxon>Bacteria</taxon>
        <taxon>Pseudomonadati</taxon>
        <taxon>Pseudomonadota</taxon>
        <taxon>Alphaproteobacteria</taxon>
        <taxon>Rhodobacterales</taxon>
        <taxon>Paracoccaceae</taxon>
        <taxon>Sedimentitalea</taxon>
    </lineage>
</organism>
<name>A0A8J7IHG4_9RHOB</name>
<accession>A0A8J7IHG4</accession>
<sequence>MKMRHLTAATLAFTLGASAVAAELAALGSTARGGTSQVGRTLAAAISEVGELQMRPQELANTADYIPLVNAGEIEFGIANVVQLTYAVTGTGMSEGRPNENLQMVATLMPFRNAYIVRKDSDIRSIADLAGKRVPVFADKALGDYVTRGYFANADVGLDQVDGVAVPNFPRMWSSFAEGSADVAIVVVGAGNSREYDASFGIRYLSFDDSPEALERMREYLPQTYLQQMPAGSVPGIEEPTFVNVFDYTLFAGKEVSEDMVYKAVKALWDKEADLLAGGPFWNGFTKEIMAKEVGLTYHPGAIRFYKEMGIWPE</sequence>
<protein>
    <submittedName>
        <fullName evidence="2">TAXI family TRAP transporter solute-binding subunit</fullName>
    </submittedName>
</protein>
<dbReference type="Gene3D" id="3.40.190.10">
    <property type="entry name" value="Periplasmic binding protein-like II"/>
    <property type="match status" value="2"/>
</dbReference>
<keyword evidence="3" id="KW-1185">Reference proteome</keyword>
<evidence type="ECO:0000313" key="2">
    <source>
        <dbReference type="EMBL" id="MBJ6370367.1"/>
    </source>
</evidence>
<feature type="signal peptide" evidence="1">
    <location>
        <begin position="1"/>
        <end position="21"/>
    </location>
</feature>
<dbReference type="SUPFAM" id="SSF53850">
    <property type="entry name" value="Periplasmic binding protein-like II"/>
    <property type="match status" value="1"/>
</dbReference>
<evidence type="ECO:0000256" key="1">
    <source>
        <dbReference type="SAM" id="SignalP"/>
    </source>
</evidence>
<dbReference type="PANTHER" id="PTHR42941">
    <property type="entry name" value="SLL1037 PROTEIN"/>
    <property type="match status" value="1"/>
</dbReference>
<dbReference type="Proteomes" id="UP000619079">
    <property type="component" value="Unassembled WGS sequence"/>
</dbReference>
<feature type="chain" id="PRO_5035293696" evidence="1">
    <location>
        <begin position="22"/>
        <end position="314"/>
    </location>
</feature>
<dbReference type="AlphaFoldDB" id="A0A8J7IHG4"/>
<dbReference type="EMBL" id="JAELVR010000001">
    <property type="protein sequence ID" value="MBJ6370367.1"/>
    <property type="molecule type" value="Genomic_DNA"/>
</dbReference>
<gene>
    <name evidence="2" type="ORF">JF290_02410</name>
</gene>
<comment type="caution">
    <text evidence="2">The sequence shown here is derived from an EMBL/GenBank/DDBJ whole genome shotgun (WGS) entry which is preliminary data.</text>
</comment>
<dbReference type="InterPro" id="IPR011852">
    <property type="entry name" value="TRAP_TAXI"/>
</dbReference>
<dbReference type="Pfam" id="PF16868">
    <property type="entry name" value="NMT1_3"/>
    <property type="match status" value="1"/>
</dbReference>
<reference evidence="2" key="1">
    <citation type="submission" date="2020-12" db="EMBL/GenBank/DDBJ databases">
        <title>Sedimentitalea sp. nov., isolated from sand in Incheon.</title>
        <authorList>
            <person name="Kim W."/>
        </authorList>
    </citation>
    <scope>NUCLEOTIDE SEQUENCE</scope>
    <source>
        <strain evidence="2">CAU 1593</strain>
    </source>
</reference>
<keyword evidence="1" id="KW-0732">Signal</keyword>
<dbReference type="RefSeq" id="WP_199023127.1">
    <property type="nucleotide sequence ID" value="NZ_JAELVR010000001.1"/>
</dbReference>
<evidence type="ECO:0000313" key="3">
    <source>
        <dbReference type="Proteomes" id="UP000619079"/>
    </source>
</evidence>
<proteinExistence type="predicted"/>